<keyword evidence="10" id="KW-1185">Reference proteome</keyword>
<dbReference type="Pfam" id="PF00528">
    <property type="entry name" value="BPD_transp_1"/>
    <property type="match status" value="1"/>
</dbReference>
<dbReference type="PROSITE" id="PS50928">
    <property type="entry name" value="ABC_TM1"/>
    <property type="match status" value="1"/>
</dbReference>
<dbReference type="AlphaFoldDB" id="A0A934SX36"/>
<keyword evidence="6 7" id="KW-0472">Membrane</keyword>
<feature type="domain" description="ABC transmembrane type-1" evidence="8">
    <location>
        <begin position="92"/>
        <end position="282"/>
    </location>
</feature>
<dbReference type="PANTHER" id="PTHR43386">
    <property type="entry name" value="OLIGOPEPTIDE TRANSPORT SYSTEM PERMEASE PROTEIN APPC"/>
    <property type="match status" value="1"/>
</dbReference>
<comment type="similarity">
    <text evidence="7">Belongs to the binding-protein-dependent transport system permease family.</text>
</comment>
<reference evidence="9" key="1">
    <citation type="submission" date="2021-01" db="EMBL/GenBank/DDBJ databases">
        <title>Genome sequence of strain Noviherbaspirillum sp. DKR-6.</title>
        <authorList>
            <person name="Chaudhary D.K."/>
        </authorList>
    </citation>
    <scope>NUCLEOTIDE SEQUENCE</scope>
    <source>
        <strain evidence="9">DKR-6</strain>
    </source>
</reference>
<keyword evidence="5 7" id="KW-1133">Transmembrane helix</keyword>
<evidence type="ECO:0000256" key="3">
    <source>
        <dbReference type="ARBA" id="ARBA00022475"/>
    </source>
</evidence>
<dbReference type="Pfam" id="PF12911">
    <property type="entry name" value="OppC_N"/>
    <property type="match status" value="1"/>
</dbReference>
<evidence type="ECO:0000256" key="6">
    <source>
        <dbReference type="ARBA" id="ARBA00023136"/>
    </source>
</evidence>
<organism evidence="9 10">
    <name type="scientific">Noviherbaspirillum pedocola</name>
    <dbReference type="NCBI Taxonomy" id="2801341"/>
    <lineage>
        <taxon>Bacteria</taxon>
        <taxon>Pseudomonadati</taxon>
        <taxon>Pseudomonadota</taxon>
        <taxon>Betaproteobacteria</taxon>
        <taxon>Burkholderiales</taxon>
        <taxon>Oxalobacteraceae</taxon>
        <taxon>Noviherbaspirillum</taxon>
    </lineage>
</organism>
<keyword evidence="2 7" id="KW-0813">Transport</keyword>
<feature type="transmembrane region" description="Helical" evidence="7">
    <location>
        <begin position="21"/>
        <end position="43"/>
    </location>
</feature>
<dbReference type="RefSeq" id="WP_200595085.1">
    <property type="nucleotide sequence ID" value="NZ_JAEPBG010000010.1"/>
</dbReference>
<evidence type="ECO:0000256" key="7">
    <source>
        <dbReference type="RuleBase" id="RU363032"/>
    </source>
</evidence>
<name>A0A934SX36_9BURK</name>
<evidence type="ECO:0000313" key="9">
    <source>
        <dbReference type="EMBL" id="MBK4737073.1"/>
    </source>
</evidence>
<dbReference type="InterPro" id="IPR050366">
    <property type="entry name" value="BP-dependent_transpt_permease"/>
</dbReference>
<feature type="transmembrane region" description="Helical" evidence="7">
    <location>
        <begin position="94"/>
        <end position="120"/>
    </location>
</feature>
<keyword evidence="4 7" id="KW-0812">Transmembrane</keyword>
<accession>A0A934SX36</accession>
<evidence type="ECO:0000259" key="8">
    <source>
        <dbReference type="PROSITE" id="PS50928"/>
    </source>
</evidence>
<feature type="transmembrane region" description="Helical" evidence="7">
    <location>
        <begin position="141"/>
        <end position="166"/>
    </location>
</feature>
<evidence type="ECO:0000313" key="10">
    <source>
        <dbReference type="Proteomes" id="UP000622890"/>
    </source>
</evidence>
<comment type="caution">
    <text evidence="9">The sequence shown here is derived from an EMBL/GenBank/DDBJ whole genome shotgun (WGS) entry which is preliminary data.</text>
</comment>
<evidence type="ECO:0000256" key="4">
    <source>
        <dbReference type="ARBA" id="ARBA00022692"/>
    </source>
</evidence>
<dbReference type="EMBL" id="JAEPBG010000010">
    <property type="protein sequence ID" value="MBK4737073.1"/>
    <property type="molecule type" value="Genomic_DNA"/>
</dbReference>
<sequence length="296" mass="31042">MADPRTGVFARVVREYFSSRIAAVALLLLLLLCLGALLAPLLAPQNPYDLARLDIANSRLPPGSVSADGAMRFLLGSDEQGRDMLSALLYGLRISIVVGISSTVVALAIGLAAGLVAGYAGGRTDALLMRIVDIQLSFPSILIALVLLAVSGPGLSKIVIALIAVQWATYARTARGAALVERNKEYIEAATGLGLSPLRIMLRHLLPNCLPPLIVVAALQVASAITLEATLSFLGLGLPITEPSLGLLIANGFQYLLSGAYWISVYPGLVLLATVAAINLVADGLRDVFNPRLQKG</sequence>
<dbReference type="InterPro" id="IPR000515">
    <property type="entry name" value="MetI-like"/>
</dbReference>
<evidence type="ECO:0000256" key="5">
    <source>
        <dbReference type="ARBA" id="ARBA00022989"/>
    </source>
</evidence>
<dbReference type="InterPro" id="IPR035906">
    <property type="entry name" value="MetI-like_sf"/>
</dbReference>
<dbReference type="InterPro" id="IPR025966">
    <property type="entry name" value="OppC_N"/>
</dbReference>
<keyword evidence="3" id="KW-1003">Cell membrane</keyword>
<dbReference type="PANTHER" id="PTHR43386:SF26">
    <property type="entry name" value="ABC TRANSPORTER PERMEASE PROTEIN"/>
    <property type="match status" value="1"/>
</dbReference>
<gene>
    <name evidence="9" type="ORF">JJB74_20835</name>
</gene>
<dbReference type="Proteomes" id="UP000622890">
    <property type="component" value="Unassembled WGS sequence"/>
</dbReference>
<comment type="subcellular location">
    <subcellularLocation>
        <location evidence="1 7">Cell membrane</location>
        <topology evidence="1 7">Multi-pass membrane protein</topology>
    </subcellularLocation>
</comment>
<feature type="transmembrane region" description="Helical" evidence="7">
    <location>
        <begin position="260"/>
        <end position="282"/>
    </location>
</feature>
<dbReference type="CDD" id="cd06261">
    <property type="entry name" value="TM_PBP2"/>
    <property type="match status" value="1"/>
</dbReference>
<dbReference type="GO" id="GO:0005886">
    <property type="term" value="C:plasma membrane"/>
    <property type="evidence" value="ECO:0007669"/>
    <property type="project" value="UniProtKB-SubCell"/>
</dbReference>
<dbReference type="Gene3D" id="1.10.3720.10">
    <property type="entry name" value="MetI-like"/>
    <property type="match status" value="1"/>
</dbReference>
<protein>
    <submittedName>
        <fullName evidence="9">ABC transporter permease</fullName>
    </submittedName>
</protein>
<dbReference type="SUPFAM" id="SSF161098">
    <property type="entry name" value="MetI-like"/>
    <property type="match status" value="1"/>
</dbReference>
<dbReference type="GO" id="GO:0055085">
    <property type="term" value="P:transmembrane transport"/>
    <property type="evidence" value="ECO:0007669"/>
    <property type="project" value="InterPro"/>
</dbReference>
<proteinExistence type="inferred from homology"/>
<evidence type="ECO:0000256" key="1">
    <source>
        <dbReference type="ARBA" id="ARBA00004651"/>
    </source>
</evidence>
<evidence type="ECO:0000256" key="2">
    <source>
        <dbReference type="ARBA" id="ARBA00022448"/>
    </source>
</evidence>